<organism evidence="1 2">
    <name type="scientific">Octopus vulgaris</name>
    <name type="common">Common octopus</name>
    <dbReference type="NCBI Taxonomy" id="6645"/>
    <lineage>
        <taxon>Eukaryota</taxon>
        <taxon>Metazoa</taxon>
        <taxon>Spiralia</taxon>
        <taxon>Lophotrochozoa</taxon>
        <taxon>Mollusca</taxon>
        <taxon>Cephalopoda</taxon>
        <taxon>Coleoidea</taxon>
        <taxon>Octopodiformes</taxon>
        <taxon>Octopoda</taxon>
        <taxon>Incirrata</taxon>
        <taxon>Octopodidae</taxon>
        <taxon>Octopus</taxon>
    </lineage>
</organism>
<dbReference type="Proteomes" id="UP001162480">
    <property type="component" value="Chromosome 7"/>
</dbReference>
<proteinExistence type="predicted"/>
<gene>
    <name evidence="1" type="ORF">OCTVUL_1B000532</name>
</gene>
<evidence type="ECO:0000313" key="2">
    <source>
        <dbReference type="Proteomes" id="UP001162480"/>
    </source>
</evidence>
<sequence length="83" mass="9029">MVFSNANSELVLNLPAQKCSVQIQKYLLTLSLGSHFKGVVFKSEMALNIDLPASVDLVSVVNKIVITIVRTTRSPVESVVAKK</sequence>
<dbReference type="EMBL" id="OX597820">
    <property type="protein sequence ID" value="CAI9725973.1"/>
    <property type="molecule type" value="Genomic_DNA"/>
</dbReference>
<name>A0AA36B117_OCTVU</name>
<evidence type="ECO:0000313" key="1">
    <source>
        <dbReference type="EMBL" id="CAI9725973.1"/>
    </source>
</evidence>
<accession>A0AA36B117</accession>
<keyword evidence="2" id="KW-1185">Reference proteome</keyword>
<dbReference type="AlphaFoldDB" id="A0AA36B117"/>
<reference evidence="1" key="1">
    <citation type="submission" date="2023-08" db="EMBL/GenBank/DDBJ databases">
        <authorList>
            <person name="Alioto T."/>
            <person name="Alioto T."/>
            <person name="Gomez Garrido J."/>
        </authorList>
    </citation>
    <scope>NUCLEOTIDE SEQUENCE</scope>
</reference>
<protein>
    <submittedName>
        <fullName evidence="1">Uncharacterized protein</fullName>
    </submittedName>
</protein>